<keyword evidence="3" id="KW-1185">Reference proteome</keyword>
<reference evidence="3" key="1">
    <citation type="submission" date="2017-08" db="EMBL/GenBank/DDBJ databases">
        <authorList>
            <person name="Grouzdev D.S."/>
            <person name="Gaisin V.A."/>
            <person name="Rysina M.S."/>
            <person name="Gorlenko V.M."/>
        </authorList>
    </citation>
    <scope>NUCLEOTIDE SEQUENCE [LARGE SCALE GENOMIC DNA]</scope>
    <source>
        <strain evidence="3">Kir15-3F</strain>
    </source>
</reference>
<evidence type="ECO:0000256" key="1">
    <source>
        <dbReference type="ARBA" id="ARBA00007068"/>
    </source>
</evidence>
<dbReference type="Pfam" id="PF03576">
    <property type="entry name" value="Peptidase_S58"/>
    <property type="match status" value="1"/>
</dbReference>
<gene>
    <name evidence="2" type="ORF">CJ255_17000</name>
</gene>
<dbReference type="AlphaFoldDB" id="A0A2A6RFZ9"/>
<protein>
    <submittedName>
        <fullName evidence="2">Peptidase S58</fullName>
    </submittedName>
</protein>
<dbReference type="PANTHER" id="PTHR36512:SF3">
    <property type="entry name" value="BLR5678 PROTEIN"/>
    <property type="match status" value="1"/>
</dbReference>
<dbReference type="OrthoDB" id="9808347at2"/>
<dbReference type="InterPro" id="IPR005321">
    <property type="entry name" value="Peptidase_S58_DmpA"/>
</dbReference>
<comment type="caution">
    <text evidence="2">The sequence shown here is derived from an EMBL/GenBank/DDBJ whole genome shotgun (WGS) entry which is preliminary data.</text>
</comment>
<dbReference type="Gene3D" id="3.60.70.12">
    <property type="entry name" value="L-amino peptidase D-ALA esterase/amidase"/>
    <property type="match status" value="1"/>
</dbReference>
<name>A0A2A6RFZ9_9CHLR</name>
<evidence type="ECO:0000313" key="3">
    <source>
        <dbReference type="Proteomes" id="UP000220527"/>
    </source>
</evidence>
<dbReference type="GO" id="GO:0004177">
    <property type="term" value="F:aminopeptidase activity"/>
    <property type="evidence" value="ECO:0007669"/>
    <property type="project" value="TreeGrafter"/>
</dbReference>
<organism evidence="2 3">
    <name type="scientific">Candidatus Viridilinea mediisalina</name>
    <dbReference type="NCBI Taxonomy" id="2024553"/>
    <lineage>
        <taxon>Bacteria</taxon>
        <taxon>Bacillati</taxon>
        <taxon>Chloroflexota</taxon>
        <taxon>Chloroflexia</taxon>
        <taxon>Chloroflexales</taxon>
        <taxon>Chloroflexineae</taxon>
        <taxon>Oscillochloridaceae</taxon>
        <taxon>Candidatus Viridilinea</taxon>
    </lineage>
</organism>
<dbReference type="Proteomes" id="UP000220527">
    <property type="component" value="Unassembled WGS sequence"/>
</dbReference>
<dbReference type="CDD" id="cd02252">
    <property type="entry name" value="nylC_like"/>
    <property type="match status" value="1"/>
</dbReference>
<dbReference type="InterPro" id="IPR016117">
    <property type="entry name" value="ArgJ-like_dom_sf"/>
</dbReference>
<proteinExistence type="inferred from homology"/>
<comment type="similarity">
    <text evidence="1">Belongs to the peptidase S58 family.</text>
</comment>
<dbReference type="PANTHER" id="PTHR36512">
    <property type="entry name" value="D-AMINOPEPTIDASE"/>
    <property type="match status" value="1"/>
</dbReference>
<evidence type="ECO:0000313" key="2">
    <source>
        <dbReference type="EMBL" id="PDW01863.1"/>
    </source>
</evidence>
<dbReference type="RefSeq" id="WP_097645296.1">
    <property type="nucleotide sequence ID" value="NZ_NQWI01000103.1"/>
</dbReference>
<dbReference type="EMBL" id="NQWI01000103">
    <property type="protein sequence ID" value="PDW01863.1"/>
    <property type="molecule type" value="Genomic_DNA"/>
</dbReference>
<dbReference type="SUPFAM" id="SSF56266">
    <property type="entry name" value="DmpA/ArgJ-like"/>
    <property type="match status" value="1"/>
</dbReference>
<accession>A0A2A6RFZ9</accession>
<sequence>MSPSLTDVPGFHVGHAHDLEALTGVTVVLPPAGTLGSVDVRGGAPATRETDLLAPEMLVAEVHGVVLCGGSALGLDAAAGVVAWLREQGRGFDVGVARVPIVPAAALFDLAVGQAERFPDAAMGYAACVAATSAAVAEGCVGAGTGATVGKLLGMARAMKAGIGSWSERLPDGTMIGALVAVNALGDVWSEEGQLLAGVRHPQHGGMADAMTLLRDPEYQQRFPWAGASFGGNTTLAVVATDATLDKAGARKLAQMAQAGLARSIRPIHTPLDGDSVFALASGQRPAPHMLLLGSIAAAVLARAVARAVQSATSMGGVPAAAG</sequence>